<accession>A0A9P3PP46</accession>
<evidence type="ECO:0000256" key="1">
    <source>
        <dbReference type="SAM" id="Phobius"/>
    </source>
</evidence>
<protein>
    <submittedName>
        <fullName evidence="2">Uncharacterized protein</fullName>
    </submittedName>
</protein>
<dbReference type="Proteomes" id="UP001063166">
    <property type="component" value="Unassembled WGS sequence"/>
</dbReference>
<organism evidence="2 3">
    <name type="scientific">Lyophyllum shimeji</name>
    <name type="common">Hon-shimeji</name>
    <name type="synonym">Tricholoma shimeji</name>
    <dbReference type="NCBI Taxonomy" id="47721"/>
    <lineage>
        <taxon>Eukaryota</taxon>
        <taxon>Fungi</taxon>
        <taxon>Dikarya</taxon>
        <taxon>Basidiomycota</taxon>
        <taxon>Agaricomycotina</taxon>
        <taxon>Agaricomycetes</taxon>
        <taxon>Agaricomycetidae</taxon>
        <taxon>Agaricales</taxon>
        <taxon>Tricholomatineae</taxon>
        <taxon>Lyophyllaceae</taxon>
        <taxon>Lyophyllum</taxon>
    </lineage>
</organism>
<evidence type="ECO:0000313" key="3">
    <source>
        <dbReference type="Proteomes" id="UP001063166"/>
    </source>
</evidence>
<gene>
    <name evidence="2" type="ORF">LshimejAT787_0705600</name>
</gene>
<feature type="transmembrane region" description="Helical" evidence="1">
    <location>
        <begin position="83"/>
        <end position="110"/>
    </location>
</feature>
<proteinExistence type="predicted"/>
<feature type="transmembrane region" description="Helical" evidence="1">
    <location>
        <begin position="575"/>
        <end position="600"/>
    </location>
</feature>
<keyword evidence="3" id="KW-1185">Reference proteome</keyword>
<comment type="caution">
    <text evidence="2">The sequence shown here is derived from an EMBL/GenBank/DDBJ whole genome shotgun (WGS) entry which is preliminary data.</text>
</comment>
<name>A0A9P3PP46_LYOSH</name>
<keyword evidence="1" id="KW-0472">Membrane</keyword>
<dbReference type="EMBL" id="BRPK01000007">
    <property type="protein sequence ID" value="GLB40050.1"/>
    <property type="molecule type" value="Genomic_DNA"/>
</dbReference>
<reference evidence="2" key="1">
    <citation type="submission" date="2022-07" db="EMBL/GenBank/DDBJ databases">
        <title>The genome of Lyophyllum shimeji provides insight into the initial evolution of ectomycorrhizal fungal genome.</title>
        <authorList>
            <person name="Kobayashi Y."/>
            <person name="Shibata T."/>
            <person name="Hirakawa H."/>
            <person name="Shigenobu S."/>
            <person name="Nishiyama T."/>
            <person name="Yamada A."/>
            <person name="Hasebe M."/>
            <person name="Kawaguchi M."/>
        </authorList>
    </citation>
    <scope>NUCLEOTIDE SEQUENCE</scope>
    <source>
        <strain evidence="2">AT787</strain>
    </source>
</reference>
<keyword evidence="1" id="KW-1133">Transmembrane helix</keyword>
<dbReference type="OrthoDB" id="3066754at2759"/>
<feature type="transmembrane region" description="Helical" evidence="1">
    <location>
        <begin position="14"/>
        <end position="36"/>
    </location>
</feature>
<sequence length="672" mass="71716">MIISSSVTIGQLTFILRVAIQIVSYAGLALIGVIILGNAPRLAPIDTHDVINRLVGASTATLSTGKWIFSRIRRNSADPSPPVNLLLILFFSLSYTVFVSLSDIGFLGFYACSVPGPDTTDFPASITSDEAASSFVMAHTVNGIDLANLTAWRCDTTRVINLTSSISENNCTAWRTSTYADSSFFAGINSTDSDVLLPRQLKRGRYGRDLSFDVNSFYLGPNTLRLRAPTIQNGIAIAPHAAGVRAVMGVPQLKPEKRVTIPKTMAMEVDVGCMSLGVFAQARVDEGSVDDVRAYLRPFFNESTLSSGGYIIGINNSVVSLSSAAKVAGHRLLTPDVGIPGPDDDMLGYCTDALQKQLGIPTVAKNRGTMCAFLGIGGSVAVEGRLGQGFHRMMCAAATQVNMVSATVAVDNHNQTSLNLTRLPSDLHYVQADFWHAGTLGEANLFINFVPYERYTLSDNPNGPTTHFVWNRDSPLLDSQLGPASGANIISTIGSVVLDPSHSFDVGDYTALKLLDNGFEPIGSLSTARVTEWVGEVAGSFILASATYNGWAARQMPPLLVQTTGGRTGSCYRPYYALGFLPLVFAATVVVCWAALMLLGRSLMGSGSVKKAYGGLAPFTAVASPGAPAETLLCWEHSDSPQFQVVAKDYSMISHPSDTALKYFKSAQSPPS</sequence>
<dbReference type="AlphaFoldDB" id="A0A9P3PP46"/>
<evidence type="ECO:0000313" key="2">
    <source>
        <dbReference type="EMBL" id="GLB40050.1"/>
    </source>
</evidence>
<keyword evidence="1" id="KW-0812">Transmembrane</keyword>